<keyword evidence="4" id="KW-0378">Hydrolase</keyword>
<dbReference type="Pfam" id="PF22124">
    <property type="entry name" value="Glyco_hydro_95_cat"/>
    <property type="match status" value="1"/>
</dbReference>
<reference evidence="5" key="1">
    <citation type="journal article" date="2019" name="Int. J. Syst. Evol. Microbiol.">
        <title>The Global Catalogue of Microorganisms (GCM) 10K type strain sequencing project: providing services to taxonomists for standard genome sequencing and annotation.</title>
        <authorList>
            <consortium name="The Broad Institute Genomics Platform"/>
            <consortium name="The Broad Institute Genome Sequencing Center for Infectious Disease"/>
            <person name="Wu L."/>
            <person name="Ma J."/>
        </authorList>
    </citation>
    <scope>NUCLEOTIDE SEQUENCE [LARGE SCALE GENOMIC DNA]</scope>
    <source>
        <strain evidence="5">CGMCC 1.15420</strain>
    </source>
</reference>
<name>A0ABQ1W837_9BACL</name>
<dbReference type="Gene3D" id="2.70.98.50">
    <property type="entry name" value="putative glycoside hydrolase family protein from bacillus halodurans"/>
    <property type="match status" value="1"/>
</dbReference>
<feature type="domain" description="Glycosyl hydrolase family 95 N-terminal" evidence="1">
    <location>
        <begin position="9"/>
        <end position="247"/>
    </location>
</feature>
<sequence length="765" mass="86645">MNKQQKEIMWYRNPAERWVEALPIGNGRLGGMVFGGVNKDVVQLNEETIWAGHYQDRNNYQSAQALPEIRRLLFAGETAKASELAQKAMVSNPKRFDSYQPLGDLTIQMTNTVEYSHYCRQLDLGNAVASVQFKDNQTNFKREYFSSAIDQVIAIRYECDKPDGLDLSVTLTRSQESVSQIFSEDTIGLVGQCGDNGVAFSGAVKIICENGTVVLNDRRRDGNEIIAFVEKADRVTFYIAANSNYRGMDHREECIQTVQKASEKGYHKVREDHIKDYRAYYDRFSIELSSGGQNEHDDGEVSTYEWLNQIREGKNDPAFAVLYMNYTRYLMISSSRPGCLPSNLQGIWNDQMWAPWESDFHTNVNLQANYWPVEAYHLSECHTPVFDWLETLVAPGSHTAKVCYDARGWVVHHASDIWGSTAIFFDIVGIWPMGAAWMCRHLYEHYLYNLDELFLREKAYPLIKGVVRFLLDFMVEAPEGTACPGSLVCNPSHSPENYFIAPDGSIGIFTYGATMDTEIIYDIGTICVEIIDILSIHQAGFDHSFKEEIMAALKKLPPVKISNRTGGIQEWAEDFEEYYPDHRHISQLYGVYPGKMITLNNSPELANAAKCTINRKYEHGYNGQGWSLSWIANVWARLLEPERAMEALQDIFQHHILHNLFINAHGNPQVGDAQGVPAAILEMLAQSHEDEIVLLPSLPKAWANGSVTGMKLRGGYTLDMFWENGLLTKATLYLSEVTIPMPIRVGSEGRYQTINNGSTLLVMRN</sequence>
<dbReference type="GO" id="GO:0016787">
    <property type="term" value="F:hydrolase activity"/>
    <property type="evidence" value="ECO:0007669"/>
    <property type="project" value="UniProtKB-KW"/>
</dbReference>
<dbReference type="InterPro" id="IPR054363">
    <property type="entry name" value="GH95_cat"/>
</dbReference>
<dbReference type="InterPro" id="IPR013780">
    <property type="entry name" value="Glyco_hydro_b"/>
</dbReference>
<feature type="domain" description="Glycosyl hydrolase family 95 catalytic" evidence="3">
    <location>
        <begin position="266"/>
        <end position="684"/>
    </location>
</feature>
<keyword evidence="5" id="KW-1185">Reference proteome</keyword>
<dbReference type="Proteomes" id="UP000608420">
    <property type="component" value="Unassembled WGS sequence"/>
</dbReference>
<dbReference type="PIRSF" id="PIRSF007663">
    <property type="entry name" value="UCP007663"/>
    <property type="match status" value="1"/>
</dbReference>
<proteinExistence type="predicted"/>
<organism evidence="4 5">
    <name type="scientific">Paenibacillus aceti</name>
    <dbReference type="NCBI Taxonomy" id="1820010"/>
    <lineage>
        <taxon>Bacteria</taxon>
        <taxon>Bacillati</taxon>
        <taxon>Bacillota</taxon>
        <taxon>Bacilli</taxon>
        <taxon>Bacillales</taxon>
        <taxon>Paenibacillaceae</taxon>
        <taxon>Paenibacillus</taxon>
    </lineage>
</organism>
<dbReference type="RefSeq" id="WP_120461847.1">
    <property type="nucleotide sequence ID" value="NZ_BMIW01000062.1"/>
</dbReference>
<feature type="domain" description="Alpha fucosidase A-like C-terminal" evidence="2">
    <location>
        <begin position="686"/>
        <end position="734"/>
    </location>
</feature>
<protein>
    <submittedName>
        <fullName evidence="4">Alpha/beta hydrolase</fullName>
    </submittedName>
</protein>
<evidence type="ECO:0000259" key="2">
    <source>
        <dbReference type="Pfam" id="PF21307"/>
    </source>
</evidence>
<dbReference type="Pfam" id="PF21307">
    <property type="entry name" value="Glyco_hydro_95_C"/>
    <property type="match status" value="1"/>
</dbReference>
<dbReference type="InterPro" id="IPR016518">
    <property type="entry name" value="Alpha-L-fucosidase"/>
</dbReference>
<dbReference type="InterPro" id="IPR027414">
    <property type="entry name" value="GH95_N_dom"/>
</dbReference>
<dbReference type="Gene3D" id="2.60.40.1180">
    <property type="entry name" value="Golgi alpha-mannosidase II"/>
    <property type="match status" value="1"/>
</dbReference>
<evidence type="ECO:0000259" key="3">
    <source>
        <dbReference type="Pfam" id="PF22124"/>
    </source>
</evidence>
<dbReference type="PANTHER" id="PTHR31084">
    <property type="entry name" value="ALPHA-L-FUCOSIDASE 2"/>
    <property type="match status" value="1"/>
</dbReference>
<comment type="caution">
    <text evidence="4">The sequence shown here is derived from an EMBL/GenBank/DDBJ whole genome shotgun (WGS) entry which is preliminary data.</text>
</comment>
<accession>A0ABQ1W837</accession>
<dbReference type="InterPro" id="IPR008928">
    <property type="entry name" value="6-hairpin_glycosidase_sf"/>
</dbReference>
<gene>
    <name evidence="4" type="ORF">GCM10010913_47640</name>
</gene>
<dbReference type="SUPFAM" id="SSF48208">
    <property type="entry name" value="Six-hairpin glycosidases"/>
    <property type="match status" value="1"/>
</dbReference>
<dbReference type="EMBL" id="BMIW01000062">
    <property type="protein sequence ID" value="GGG19945.1"/>
    <property type="molecule type" value="Genomic_DNA"/>
</dbReference>
<dbReference type="InterPro" id="IPR049053">
    <property type="entry name" value="AFCA-like_C"/>
</dbReference>
<dbReference type="Pfam" id="PF14498">
    <property type="entry name" value="Glyco_hyd_65N_2"/>
    <property type="match status" value="1"/>
</dbReference>
<dbReference type="PANTHER" id="PTHR31084:SF0">
    <property type="entry name" value="ALPHA-L-FUCOSIDASE 2"/>
    <property type="match status" value="1"/>
</dbReference>
<evidence type="ECO:0000259" key="1">
    <source>
        <dbReference type="Pfam" id="PF14498"/>
    </source>
</evidence>
<evidence type="ECO:0000313" key="5">
    <source>
        <dbReference type="Proteomes" id="UP000608420"/>
    </source>
</evidence>
<evidence type="ECO:0000313" key="4">
    <source>
        <dbReference type="EMBL" id="GGG19945.1"/>
    </source>
</evidence>